<evidence type="ECO:0000256" key="9">
    <source>
        <dbReference type="ARBA" id="ARBA00023128"/>
    </source>
</evidence>
<evidence type="ECO:0000256" key="11">
    <source>
        <dbReference type="HAMAP-Rule" id="MF_03193"/>
    </source>
</evidence>
<dbReference type="GO" id="GO:0031314">
    <property type="term" value="C:extrinsic component of mitochondrial inner membrane"/>
    <property type="evidence" value="ECO:0007669"/>
    <property type="project" value="UniProtKB-UniRule"/>
</dbReference>
<dbReference type="VEuPathDB" id="FungiDB:L203_01021"/>
<keyword evidence="4 11" id="KW-0831">Ubiquinone biosynthesis</keyword>
<accession>A0A1E3IT30</accession>
<comment type="subunit">
    <text evidence="11">Component of a multi-subunit COQ enzyme complex, composed of at least COQ3, COQ4, COQ5, COQ6, COQ7 and COQ9.</text>
</comment>
<dbReference type="OrthoDB" id="683240at2759"/>
<keyword evidence="13" id="KW-1185">Reference proteome</keyword>
<dbReference type="InterPro" id="IPR018168">
    <property type="entry name" value="Ubi_Hdrlase_CS"/>
</dbReference>
<dbReference type="GO" id="GO:0016712">
    <property type="term" value="F:oxidoreductase activity, acting on paired donors, with incorporation or reduction of molecular oxygen, reduced flavin or flavoprotein as one donor, and incorporation of one atom of oxygen"/>
    <property type="evidence" value="ECO:0007669"/>
    <property type="project" value="UniProtKB-UniRule"/>
</dbReference>
<keyword evidence="3 11" id="KW-0285">Flavoprotein</keyword>
<keyword evidence="12" id="KW-0830">Ubiquinone</keyword>
<comment type="subcellular location">
    <subcellularLocation>
        <location evidence="11">Mitochondrion inner membrane</location>
        <topology evidence="11">Peripheral membrane protein</topology>
        <orientation evidence="11">Matrix side</orientation>
    </subcellularLocation>
</comment>
<dbReference type="Proteomes" id="UP000094043">
    <property type="component" value="Chromosome 2"/>
</dbReference>
<reference evidence="12" key="1">
    <citation type="submission" date="2016-06" db="EMBL/GenBank/DDBJ databases">
        <authorList>
            <person name="Cuomo C."/>
            <person name="Litvintseva A."/>
            <person name="Heitman J."/>
            <person name="Chen Y."/>
            <person name="Sun S."/>
            <person name="Springer D."/>
            <person name="Dromer F."/>
            <person name="Young S."/>
            <person name="Zeng Q."/>
            <person name="Chapman S."/>
            <person name="Gujja S."/>
            <person name="Saif S."/>
            <person name="Birren B."/>
        </authorList>
    </citation>
    <scope>NUCLEOTIDE SEQUENCE</scope>
    <source>
        <strain evidence="12">CBS 7841</strain>
    </source>
</reference>
<evidence type="ECO:0000256" key="3">
    <source>
        <dbReference type="ARBA" id="ARBA00022630"/>
    </source>
</evidence>
<dbReference type="EMBL" id="CP143785">
    <property type="protein sequence ID" value="WVN86448.1"/>
    <property type="molecule type" value="Genomic_DNA"/>
</dbReference>
<keyword evidence="9 11" id="KW-0496">Mitochondrion</keyword>
<proteinExistence type="inferred from homology"/>
<dbReference type="PANTHER" id="PTHR43876:SF7">
    <property type="entry name" value="UBIQUINONE BIOSYNTHESIS MONOOXYGENASE COQ6, MITOCHONDRIAL"/>
    <property type="match status" value="1"/>
</dbReference>
<keyword evidence="6 11" id="KW-0274">FAD</keyword>
<dbReference type="InterPro" id="IPR051205">
    <property type="entry name" value="UbiH/COQ6_monooxygenase"/>
</dbReference>
<dbReference type="PRINTS" id="PR00420">
    <property type="entry name" value="RNGMNOXGNASE"/>
</dbReference>
<evidence type="ECO:0000313" key="13">
    <source>
        <dbReference type="Proteomes" id="UP000094043"/>
    </source>
</evidence>
<protein>
    <recommendedName>
        <fullName evidence="11">Ubiquinone biosynthesis monooxygenase COQ6, mitochondrial</fullName>
        <ecNumber evidence="11">1.14.15.45</ecNumber>
    </recommendedName>
    <alternativeName>
        <fullName evidence="11">2-methoxy-6-polyprenolphenol 4-hydroxylase</fullName>
        <ecNumber evidence="11">1.14.15.46</ecNumber>
    </alternativeName>
</protein>
<reference evidence="12" key="2">
    <citation type="journal article" date="2022" name="Elife">
        <title>Obligate sexual reproduction of a homothallic fungus closely related to the Cryptococcus pathogenic species complex.</title>
        <authorList>
            <person name="Passer A.R."/>
            <person name="Clancey S.A."/>
            <person name="Shea T."/>
            <person name="David-Palma M."/>
            <person name="Averette A.F."/>
            <person name="Boekhout T."/>
            <person name="Porcel B.M."/>
            <person name="Nowrousian M."/>
            <person name="Cuomo C.A."/>
            <person name="Sun S."/>
            <person name="Heitman J."/>
            <person name="Coelho M.A."/>
        </authorList>
    </citation>
    <scope>NUCLEOTIDE SEQUENCE</scope>
    <source>
        <strain evidence="12">CBS 7841</strain>
    </source>
</reference>
<keyword evidence="10 11" id="KW-0472">Membrane</keyword>
<dbReference type="NCBIfam" id="TIGR01988">
    <property type="entry name" value="Ubi-OHases"/>
    <property type="match status" value="1"/>
</dbReference>
<comment type="pathway">
    <text evidence="11">Cofactor biosynthesis; ubiquinone biosynthesis.</text>
</comment>
<comment type="similarity">
    <text evidence="2 11">Belongs to the UbiH/COQ6 family.</text>
</comment>
<dbReference type="Pfam" id="PF01494">
    <property type="entry name" value="FAD_binding_3"/>
    <property type="match status" value="1"/>
</dbReference>
<dbReference type="InterPro" id="IPR000689">
    <property type="entry name" value="UbQ_mOase_COQ6"/>
</dbReference>
<evidence type="ECO:0000256" key="10">
    <source>
        <dbReference type="ARBA" id="ARBA00023136"/>
    </source>
</evidence>
<dbReference type="EC" id="1.14.15.46" evidence="11"/>
<dbReference type="SUPFAM" id="SSF51905">
    <property type="entry name" value="FAD/NAD(P)-binding domain"/>
    <property type="match status" value="1"/>
</dbReference>
<name>A0A1E3IT30_9TREE</name>
<evidence type="ECO:0000256" key="5">
    <source>
        <dbReference type="ARBA" id="ARBA00022792"/>
    </source>
</evidence>
<comment type="catalytic activity">
    <reaction evidence="11">
        <text>a 2-methoxy-6-(all-trans-polyprenyl)phenol + 2 reduced [2Fe-2S]-[ferredoxin] + O2 + 2 H(+) = a 2-methoxy-6-(all-trans-polyprenyl)benzene-1,4-diol + 2 oxidized [2Fe-2S]-[ferredoxin] + H2O</text>
        <dbReference type="Rhea" id="RHEA:81183"/>
        <dbReference type="Rhea" id="RHEA-COMP:9551"/>
        <dbReference type="Rhea" id="RHEA-COMP:10000"/>
        <dbReference type="Rhea" id="RHEA-COMP:10001"/>
        <dbReference type="Rhea" id="RHEA-COMP:10858"/>
        <dbReference type="ChEBI" id="CHEBI:15377"/>
        <dbReference type="ChEBI" id="CHEBI:15378"/>
        <dbReference type="ChEBI" id="CHEBI:15379"/>
        <dbReference type="ChEBI" id="CHEBI:33737"/>
        <dbReference type="ChEBI" id="CHEBI:33738"/>
        <dbReference type="ChEBI" id="CHEBI:62731"/>
        <dbReference type="ChEBI" id="CHEBI:84166"/>
        <dbReference type="EC" id="1.14.15.46"/>
    </reaction>
</comment>
<keyword evidence="7 11" id="KW-0560">Oxidoreductase</keyword>
<dbReference type="Gene3D" id="3.50.50.60">
    <property type="entry name" value="FAD/NAD(P)-binding domain"/>
    <property type="match status" value="2"/>
</dbReference>
<dbReference type="FunFam" id="3.50.50.60:FF:000363">
    <property type="entry name" value="Ubiquinone biosynthesis monooxygenase COQ6, mitochondrial"/>
    <property type="match status" value="1"/>
</dbReference>
<dbReference type="GO" id="GO:0071949">
    <property type="term" value="F:FAD binding"/>
    <property type="evidence" value="ECO:0007669"/>
    <property type="project" value="InterPro"/>
</dbReference>
<sequence>MKPATIKIGQNALKSTPKPVQYIPRTAAVYWNPLLARAISRNPRTRSFVFQSPRYLSHQAEPQGPIPPIGAENTYDIVIIGGANAGLALVCALLSHPTISKTTRILLLEGSSLDKIRHWPESSEWENRISSLTHENIQWLESIGVWKHVKQKRSCPVHEIIIWSNPSADSTPTIHFPSIGRPLARMTENLNLQQALLKRINEIGQGIVDIRESSKVAEMRLGEGDRWVGLRIGDEWVRGSLVVGADGPNSPVRHFSKIESFGHGYRTHAVVATLHHEADTLYPNTTAFQRFLPTGPIAFLPLSSTCSTMVWSTLPNHAVALKKLSPEALTQMINAGYTLPEETLGQLFAAVLSAQESETPLTANQISTLIATLPSAPMSADQPILPPTITSIHAPSVASFPLRLSHATSYLGKRTALVGDSAHTIHPLAGQGLNMGLADVDCLARTLERTKQLGGDLGSLEGTKGYPKERYPLNHLMLSTTDKLHYIFRARNGLINWVRGTGLDVINELEPIKKILMGGAGSGVGMGGRGTKRTEKERVFGRAKAGDDLKTTDGLPMTVANGIEGWFALKEVMSMIGGVVEEATKNGLRRAADVLDKRRH</sequence>
<evidence type="ECO:0000256" key="4">
    <source>
        <dbReference type="ARBA" id="ARBA00022688"/>
    </source>
</evidence>
<evidence type="ECO:0000313" key="12">
    <source>
        <dbReference type="EMBL" id="WVN86448.1"/>
    </source>
</evidence>
<dbReference type="InterPro" id="IPR036188">
    <property type="entry name" value="FAD/NAD-bd_sf"/>
</dbReference>
<dbReference type="PANTHER" id="PTHR43876">
    <property type="entry name" value="UBIQUINONE BIOSYNTHESIS MONOOXYGENASE COQ6, MITOCHONDRIAL"/>
    <property type="match status" value="1"/>
</dbReference>
<organism evidence="12 13">
    <name type="scientific">Cryptococcus depauperatus CBS 7841</name>
    <dbReference type="NCBI Taxonomy" id="1295531"/>
    <lineage>
        <taxon>Eukaryota</taxon>
        <taxon>Fungi</taxon>
        <taxon>Dikarya</taxon>
        <taxon>Basidiomycota</taxon>
        <taxon>Agaricomycotina</taxon>
        <taxon>Tremellomycetes</taxon>
        <taxon>Tremellales</taxon>
        <taxon>Cryptococcaceae</taxon>
        <taxon>Cryptococcus</taxon>
    </lineage>
</organism>
<dbReference type="HAMAP" id="MF_03193">
    <property type="entry name" value="COQ6_monooxygenase"/>
    <property type="match status" value="1"/>
</dbReference>
<dbReference type="AlphaFoldDB" id="A0A1E3IT30"/>
<dbReference type="InterPro" id="IPR010971">
    <property type="entry name" value="UbiH/COQ6"/>
</dbReference>
<evidence type="ECO:0000256" key="1">
    <source>
        <dbReference type="ARBA" id="ARBA00001974"/>
    </source>
</evidence>
<evidence type="ECO:0000256" key="6">
    <source>
        <dbReference type="ARBA" id="ARBA00022827"/>
    </source>
</evidence>
<dbReference type="PROSITE" id="PS01304">
    <property type="entry name" value="UBIH"/>
    <property type="match status" value="1"/>
</dbReference>
<comment type="function">
    <text evidence="11">FAD-dependent monooxygenase required for two non-consecutive steps during ubiquinone biosynthesis. Required for the C5-ring hydroxylation during ubiquinone biosynthesis by catalyzing the hydroxylation of 4-hydroxy-3-(all-trans-polyprenyl)benzoic acid to 3,4-dihydroxy-5-(all-trans-polyprenyl)benzoic acid. Also acts downstream of coq4, for the C1-hydroxylation during ubiquinone biosynthesis by catalyzing the hydroxylation of 2-methoxy-6-(all-trans-polyprenyl)phenol to 2-methoxy-6-(all-trans-polyprenyl)benzene-1,4-diol. The electrons required for the hydroxylation reaction are funneled indirectly to coq6 from NADPH via a ferredoxin/ferredoxin reductase system.</text>
</comment>
<evidence type="ECO:0000256" key="7">
    <source>
        <dbReference type="ARBA" id="ARBA00023002"/>
    </source>
</evidence>
<dbReference type="EC" id="1.14.15.45" evidence="11"/>
<evidence type="ECO:0000256" key="2">
    <source>
        <dbReference type="ARBA" id="ARBA00005349"/>
    </source>
</evidence>
<comment type="cofactor">
    <cofactor evidence="1 11">
        <name>FAD</name>
        <dbReference type="ChEBI" id="CHEBI:57692"/>
    </cofactor>
</comment>
<keyword evidence="8 11" id="KW-0503">Monooxygenase</keyword>
<reference evidence="12" key="3">
    <citation type="submission" date="2024-01" db="EMBL/GenBank/DDBJ databases">
        <authorList>
            <person name="Coelho M.A."/>
            <person name="David-Palma M."/>
            <person name="Shea T."/>
            <person name="Sun S."/>
            <person name="Cuomo C.A."/>
            <person name="Heitman J."/>
        </authorList>
    </citation>
    <scope>NUCLEOTIDE SEQUENCE</scope>
    <source>
        <strain evidence="12">CBS 7841</strain>
    </source>
</reference>
<dbReference type="GO" id="GO:0106364">
    <property type="term" value="F:4-hydroxy-3-all-trans-polyprenylbenzoate oxygenase activity"/>
    <property type="evidence" value="ECO:0007669"/>
    <property type="project" value="UniProtKB-EC"/>
</dbReference>
<evidence type="ECO:0000256" key="8">
    <source>
        <dbReference type="ARBA" id="ARBA00023033"/>
    </source>
</evidence>
<dbReference type="InterPro" id="IPR002938">
    <property type="entry name" value="FAD-bd"/>
</dbReference>
<gene>
    <name evidence="11" type="primary">COQ6</name>
    <name evidence="12" type="ORF">L203_101612</name>
</gene>
<comment type="catalytic activity">
    <reaction evidence="11">
        <text>a 4-hydroxy-3-(all-trans-polyprenyl)benzoate + 2 reduced [2Fe-2S]-[ferredoxin] + O2 + 2 H(+) = a 3,4-dihydroxy-5-(all-trans-polyprenyl)benzoate + 2 oxidized [2Fe-2S]-[ferredoxin] + H2O</text>
        <dbReference type="Rhea" id="RHEA:81195"/>
        <dbReference type="Rhea" id="RHEA-COMP:9514"/>
        <dbReference type="Rhea" id="RHEA-COMP:10000"/>
        <dbReference type="Rhea" id="RHEA-COMP:10001"/>
        <dbReference type="Rhea" id="RHEA-COMP:10930"/>
        <dbReference type="ChEBI" id="CHEBI:15377"/>
        <dbReference type="ChEBI" id="CHEBI:15378"/>
        <dbReference type="ChEBI" id="CHEBI:15379"/>
        <dbReference type="ChEBI" id="CHEBI:33737"/>
        <dbReference type="ChEBI" id="CHEBI:33738"/>
        <dbReference type="ChEBI" id="CHEBI:64694"/>
        <dbReference type="ChEBI" id="CHEBI:78396"/>
        <dbReference type="EC" id="1.14.15.45"/>
    </reaction>
</comment>
<dbReference type="GO" id="GO:0120538">
    <property type="term" value="F:2-methoxy-6-polyprenolphenol 4-hydroxylase activity"/>
    <property type="evidence" value="ECO:0007669"/>
    <property type="project" value="UniProtKB-EC"/>
</dbReference>
<keyword evidence="5 11" id="KW-0999">Mitochondrion inner membrane</keyword>